<feature type="coiled-coil region" evidence="1">
    <location>
        <begin position="414"/>
        <end position="441"/>
    </location>
</feature>
<proteinExistence type="predicted"/>
<dbReference type="OrthoDB" id="3260408at2759"/>
<feature type="compositionally biased region" description="Polar residues" evidence="2">
    <location>
        <begin position="696"/>
        <end position="713"/>
    </location>
</feature>
<name>A0A165PL96_9AGAM</name>
<dbReference type="STRING" id="1314782.A0A165PL96"/>
<evidence type="ECO:0000313" key="4">
    <source>
        <dbReference type="Proteomes" id="UP000076761"/>
    </source>
</evidence>
<dbReference type="EMBL" id="KV425610">
    <property type="protein sequence ID" value="KZT21195.1"/>
    <property type="molecule type" value="Genomic_DNA"/>
</dbReference>
<dbReference type="AlphaFoldDB" id="A0A165PL96"/>
<keyword evidence="1" id="KW-0175">Coiled coil</keyword>
<gene>
    <name evidence="3" type="ORF">NEOLEDRAFT_1074005</name>
</gene>
<evidence type="ECO:0000313" key="3">
    <source>
        <dbReference type="EMBL" id="KZT21195.1"/>
    </source>
</evidence>
<feature type="region of interest" description="Disordered" evidence="2">
    <location>
        <begin position="377"/>
        <end position="400"/>
    </location>
</feature>
<evidence type="ECO:0000256" key="1">
    <source>
        <dbReference type="SAM" id="Coils"/>
    </source>
</evidence>
<dbReference type="Proteomes" id="UP000076761">
    <property type="component" value="Unassembled WGS sequence"/>
</dbReference>
<feature type="compositionally biased region" description="Polar residues" evidence="2">
    <location>
        <begin position="321"/>
        <end position="331"/>
    </location>
</feature>
<evidence type="ECO:0000256" key="2">
    <source>
        <dbReference type="SAM" id="MobiDB-lite"/>
    </source>
</evidence>
<sequence>MSSSRLLVQKQRKIRNSFLALVRDILFSVLLIYSLFVCSPDKPVNPDSHPICRALSNTHHRLVEPYILTPLRPALEHPSVAPYVQRIEPYRQRVINTGEFVIDQTRTQWIRYVIPQWNKRVVPQWDKRIVPELRKLERKIEPYRAHLEREYQRAVAPRIRLVQYNLERWYSLTQPYVILAGQKAQTGYRVAKPYTVPVWHQFQQLMMQLYALFQEQRRKFVDPHLVTLWEKVTELSSGQSQQVKSQVYSAVSNAKELKSTLTSQAISGASSVSATLASVAADAESTASSFVAGEATEVDIDTPLASVPATGVEAEVPSAFSSTTSTWSHASESVAGEGTRPFVSSVAPPQQTLAPGGEDHDLNEFIEIIGNIDVDEVDPAPEETEPEDVFASMPNPSETAEEKEARLAAVAEKRRDIVARHEKWEQDLEALIKEKRKALRKALVALRKMAVTELKESKEIQEEVEILVQEAEKFLKGADGYLKTLKKEERSAQDKERLWGKVLDRVEKKFEERIEKVSALVNEWHGTVQSRELQEVNDVAEAVKDLAERAQADIGMDYAWLDDVDYYDWVRYHDLIRTSENFTEQAHMIQNGSHPSPPINPVLGALDDLEAEIEDIVTGFQTRMRGLKRSGQRAFGDSEENTDAPTSPLSPIPGVSILPVLDAEKSAAIADGVPPVPVIGRSREEVLEALGRLEAQEQTQPGTPGKSDSQQVTPEVVEQLAQDVDAEAASHAVAMSHKEL</sequence>
<feature type="region of interest" description="Disordered" evidence="2">
    <location>
        <begin position="627"/>
        <end position="651"/>
    </location>
</feature>
<organism evidence="3 4">
    <name type="scientific">Neolentinus lepideus HHB14362 ss-1</name>
    <dbReference type="NCBI Taxonomy" id="1314782"/>
    <lineage>
        <taxon>Eukaryota</taxon>
        <taxon>Fungi</taxon>
        <taxon>Dikarya</taxon>
        <taxon>Basidiomycota</taxon>
        <taxon>Agaricomycotina</taxon>
        <taxon>Agaricomycetes</taxon>
        <taxon>Gloeophyllales</taxon>
        <taxon>Gloeophyllaceae</taxon>
        <taxon>Neolentinus</taxon>
    </lineage>
</organism>
<dbReference type="InParanoid" id="A0A165PL96"/>
<reference evidence="3 4" key="1">
    <citation type="journal article" date="2016" name="Mol. Biol. Evol.">
        <title>Comparative Genomics of Early-Diverging Mushroom-Forming Fungi Provides Insights into the Origins of Lignocellulose Decay Capabilities.</title>
        <authorList>
            <person name="Nagy L.G."/>
            <person name="Riley R."/>
            <person name="Tritt A."/>
            <person name="Adam C."/>
            <person name="Daum C."/>
            <person name="Floudas D."/>
            <person name="Sun H."/>
            <person name="Yadav J.S."/>
            <person name="Pangilinan J."/>
            <person name="Larsson K.H."/>
            <person name="Matsuura K."/>
            <person name="Barry K."/>
            <person name="Labutti K."/>
            <person name="Kuo R."/>
            <person name="Ohm R.A."/>
            <person name="Bhattacharya S.S."/>
            <person name="Shirouzu T."/>
            <person name="Yoshinaga Y."/>
            <person name="Martin F.M."/>
            <person name="Grigoriev I.V."/>
            <person name="Hibbett D.S."/>
        </authorList>
    </citation>
    <scope>NUCLEOTIDE SEQUENCE [LARGE SCALE GENOMIC DNA]</scope>
    <source>
        <strain evidence="3 4">HHB14362 ss-1</strain>
    </source>
</reference>
<feature type="region of interest" description="Disordered" evidence="2">
    <location>
        <begin position="321"/>
        <end position="358"/>
    </location>
</feature>
<protein>
    <submittedName>
        <fullName evidence="3">Uncharacterized protein</fullName>
    </submittedName>
</protein>
<feature type="compositionally biased region" description="Acidic residues" evidence="2">
    <location>
        <begin position="377"/>
        <end position="388"/>
    </location>
</feature>
<accession>A0A165PL96</accession>
<keyword evidence="4" id="KW-1185">Reference proteome</keyword>
<feature type="region of interest" description="Disordered" evidence="2">
    <location>
        <begin position="692"/>
        <end position="716"/>
    </location>
</feature>